<dbReference type="Pfam" id="PF22743">
    <property type="entry name" value="PspAA"/>
    <property type="match status" value="1"/>
</dbReference>
<sequence length="88" mass="9654">MIVRILAEGQYDVDGATLDAIHRLDDEVMQAIMNNDAGRFHALYGKLVALARTGRRIEPHEFAESDIILPAADTSLAEAKKLFSGTID</sequence>
<accession>A0ABN5GW63</accession>
<organism evidence="2 3">
    <name type="scientific">Sulfobacillus thermotolerans</name>
    <dbReference type="NCBI Taxonomy" id="338644"/>
    <lineage>
        <taxon>Bacteria</taxon>
        <taxon>Bacillati</taxon>
        <taxon>Bacillota</taxon>
        <taxon>Clostridia</taxon>
        <taxon>Eubacteriales</taxon>
        <taxon>Clostridiales Family XVII. Incertae Sedis</taxon>
        <taxon>Sulfobacillus</taxon>
    </lineage>
</organism>
<evidence type="ECO:0000313" key="2">
    <source>
        <dbReference type="EMBL" id="AUW92741.1"/>
    </source>
</evidence>
<evidence type="ECO:0000313" key="3">
    <source>
        <dbReference type="Proteomes" id="UP000325292"/>
    </source>
</evidence>
<dbReference type="Proteomes" id="UP000325292">
    <property type="component" value="Chromosome"/>
</dbReference>
<evidence type="ECO:0000259" key="1">
    <source>
        <dbReference type="Pfam" id="PF22743"/>
    </source>
</evidence>
<gene>
    <name evidence="2" type="ORF">BXT84_01185</name>
</gene>
<protein>
    <recommendedName>
        <fullName evidence="1">PspA-associated domain-containing protein</fullName>
    </recommendedName>
</protein>
<dbReference type="InterPro" id="IPR054437">
    <property type="entry name" value="PspA-assoc_dom"/>
</dbReference>
<dbReference type="EMBL" id="CP019454">
    <property type="protein sequence ID" value="AUW92741.1"/>
    <property type="molecule type" value="Genomic_DNA"/>
</dbReference>
<feature type="domain" description="PspA-associated" evidence="1">
    <location>
        <begin position="1"/>
        <end position="85"/>
    </location>
</feature>
<keyword evidence="3" id="KW-1185">Reference proteome</keyword>
<reference evidence="2 3" key="1">
    <citation type="journal article" date="2019" name="Sci. Rep.">
        <title>Sulfobacillus thermotolerans: new insights into resistance and metabolic capacities of acidophilic chemolithotrophs.</title>
        <authorList>
            <person name="Panyushkina A.E."/>
            <person name="Babenko V.V."/>
            <person name="Nikitina A.S."/>
            <person name="Selezneva O.V."/>
            <person name="Tsaplina I.A."/>
            <person name="Letarova M.A."/>
            <person name="Kostryukova E.S."/>
            <person name="Letarov A.V."/>
        </authorList>
    </citation>
    <scope>NUCLEOTIDE SEQUENCE [LARGE SCALE GENOMIC DNA]</scope>
    <source>
        <strain evidence="2 3">Kr1</strain>
    </source>
</reference>
<name>A0ABN5GW63_9FIRM</name>
<proteinExistence type="predicted"/>